<proteinExistence type="inferred from homology"/>
<dbReference type="EMBL" id="AP024447">
    <property type="protein sequence ID" value="BCS26468.1"/>
    <property type="molecule type" value="Genomic_DNA"/>
</dbReference>
<dbReference type="KEGG" id="apuu:APUU_51179S"/>
<dbReference type="PANTHER" id="PTHR11559">
    <property type="entry name" value="CARBOXYLESTERASE"/>
    <property type="match status" value="1"/>
</dbReference>
<evidence type="ECO:0000256" key="2">
    <source>
        <dbReference type="ARBA" id="ARBA00022801"/>
    </source>
</evidence>
<evidence type="ECO:0000256" key="3">
    <source>
        <dbReference type="RuleBase" id="RU361235"/>
    </source>
</evidence>
<name>A0A7R8AR20_9EURO</name>
<keyword evidence="2 3" id="KW-0378">Hydrolase</keyword>
<dbReference type="InterPro" id="IPR019826">
    <property type="entry name" value="Carboxylesterase_B_AS"/>
</dbReference>
<gene>
    <name evidence="5" type="ORF">APUU_51179S</name>
</gene>
<dbReference type="Pfam" id="PF00135">
    <property type="entry name" value="COesterase"/>
    <property type="match status" value="1"/>
</dbReference>
<dbReference type="InterPro" id="IPR029058">
    <property type="entry name" value="AB_hydrolase_fold"/>
</dbReference>
<dbReference type="EC" id="3.1.1.-" evidence="3"/>
<organism evidence="5 6">
    <name type="scientific">Aspergillus puulaauensis</name>
    <dbReference type="NCBI Taxonomy" id="1220207"/>
    <lineage>
        <taxon>Eukaryota</taxon>
        <taxon>Fungi</taxon>
        <taxon>Dikarya</taxon>
        <taxon>Ascomycota</taxon>
        <taxon>Pezizomycotina</taxon>
        <taxon>Eurotiomycetes</taxon>
        <taxon>Eurotiomycetidae</taxon>
        <taxon>Eurotiales</taxon>
        <taxon>Aspergillaceae</taxon>
        <taxon>Aspergillus</taxon>
    </lineage>
</organism>
<evidence type="ECO:0000259" key="4">
    <source>
        <dbReference type="Pfam" id="PF00135"/>
    </source>
</evidence>
<reference evidence="5" key="1">
    <citation type="submission" date="2021-01" db="EMBL/GenBank/DDBJ databases">
        <authorList>
            <consortium name="Aspergillus puulaauensis MK2 genome sequencing consortium"/>
            <person name="Kazuki M."/>
            <person name="Futagami T."/>
        </authorList>
    </citation>
    <scope>NUCLEOTIDE SEQUENCE</scope>
    <source>
        <strain evidence="5">MK2</strain>
    </source>
</reference>
<protein>
    <recommendedName>
        <fullName evidence="3">Carboxylic ester hydrolase</fullName>
        <ecNumber evidence="3">3.1.1.-</ecNumber>
    </recommendedName>
</protein>
<dbReference type="InterPro" id="IPR002018">
    <property type="entry name" value="CarbesteraseB"/>
</dbReference>
<evidence type="ECO:0000256" key="1">
    <source>
        <dbReference type="ARBA" id="ARBA00005964"/>
    </source>
</evidence>
<dbReference type="GeneID" id="64976473"/>
<comment type="similarity">
    <text evidence="1 3">Belongs to the type-B carboxylesterase/lipase family.</text>
</comment>
<evidence type="ECO:0000313" key="5">
    <source>
        <dbReference type="EMBL" id="BCS26468.1"/>
    </source>
</evidence>
<dbReference type="InterPro" id="IPR050309">
    <property type="entry name" value="Type-B_Carboxylest/Lipase"/>
</dbReference>
<dbReference type="OrthoDB" id="408631at2759"/>
<dbReference type="Gene3D" id="3.40.50.1820">
    <property type="entry name" value="alpha/beta hydrolase"/>
    <property type="match status" value="1"/>
</dbReference>
<dbReference type="AlphaFoldDB" id="A0A7R8AR20"/>
<dbReference type="RefSeq" id="XP_041558662.1">
    <property type="nucleotide sequence ID" value="XM_041706258.1"/>
</dbReference>
<sequence>MGSQNYRLGPLGFLNGQQMAELDLLNLGMLDQRLALHWIQDNIAAFGGDPSKVTISGESAGAVSVYSHIMAYGGRDDRLFRAGIMESGGAFPLTSASTSSFQDTFDGLITNTPCSSFANAPPAEQLDCIRKLPIKTFLSSVGPGTGQSIDGSFTQTSIHFALSAENYVKVPTIVGTNTDEGTNSAPTGINTTAQLRGPLADGFHRPKLLPNSTVSKLLALYTNDPRHGCPYNTGSTPLTSGKLDKKACSIFGDIVQIGPARMIAQWLTKNNRNSSSSAPVYRYRFNHLPHDTGASNITAGIGTGIEQRYVFSNLVPDHPWDRALAYELSCAWVSFVHGLNPNCRGDSTLPEWPVYGAGRKSMVFSGYGSSIEEDTFRGEAIDYIIENVLPYGAL</sequence>
<evidence type="ECO:0000313" key="6">
    <source>
        <dbReference type="Proteomes" id="UP000654913"/>
    </source>
</evidence>
<feature type="domain" description="Carboxylesterase type B" evidence="4">
    <location>
        <begin position="5"/>
        <end position="360"/>
    </location>
</feature>
<dbReference type="Proteomes" id="UP000654913">
    <property type="component" value="Chromosome 5"/>
</dbReference>
<dbReference type="PROSITE" id="PS00122">
    <property type="entry name" value="CARBOXYLESTERASE_B_1"/>
    <property type="match status" value="1"/>
</dbReference>
<dbReference type="SUPFAM" id="SSF53474">
    <property type="entry name" value="alpha/beta-Hydrolases"/>
    <property type="match status" value="1"/>
</dbReference>
<accession>A0A7R8AR20</accession>
<reference evidence="5" key="2">
    <citation type="submission" date="2021-02" db="EMBL/GenBank/DDBJ databases">
        <title>Aspergillus puulaauensis MK2 genome sequence.</title>
        <authorList>
            <person name="Futagami T."/>
            <person name="Mori K."/>
            <person name="Kadooka C."/>
            <person name="Tanaka T."/>
        </authorList>
    </citation>
    <scope>NUCLEOTIDE SEQUENCE</scope>
    <source>
        <strain evidence="5">MK2</strain>
    </source>
</reference>
<keyword evidence="6" id="KW-1185">Reference proteome</keyword>
<dbReference type="GO" id="GO:0016787">
    <property type="term" value="F:hydrolase activity"/>
    <property type="evidence" value="ECO:0007669"/>
    <property type="project" value="UniProtKB-KW"/>
</dbReference>